<evidence type="ECO:0000313" key="3">
    <source>
        <dbReference type="Proteomes" id="UP000188268"/>
    </source>
</evidence>
<dbReference type="Gene3D" id="1.25.40.10">
    <property type="entry name" value="Tetratricopeptide repeat domain"/>
    <property type="match status" value="1"/>
</dbReference>
<dbReference type="Proteomes" id="UP000188268">
    <property type="component" value="Unassembled WGS sequence"/>
</dbReference>
<reference evidence="2 3" key="1">
    <citation type="submission" date="2013-09" db="EMBL/GenBank/DDBJ databases">
        <title>Corchorus capsularis genome sequencing.</title>
        <authorList>
            <person name="Alam M."/>
            <person name="Haque M.S."/>
            <person name="Islam M.S."/>
            <person name="Emdad E.M."/>
            <person name="Islam M.M."/>
            <person name="Ahmed B."/>
            <person name="Halim A."/>
            <person name="Hossen Q.M.M."/>
            <person name="Hossain M.Z."/>
            <person name="Ahmed R."/>
            <person name="Khan M.M."/>
            <person name="Islam R."/>
            <person name="Rashid M.M."/>
            <person name="Khan S.A."/>
            <person name="Rahman M.S."/>
            <person name="Alam M."/>
        </authorList>
    </citation>
    <scope>NUCLEOTIDE SEQUENCE [LARGE SCALE GENOMIC DNA]</scope>
    <source>
        <strain evidence="3">cv. CVL-1</strain>
        <tissue evidence="2">Whole seedling</tissue>
    </source>
</reference>
<name>A0A1R3GKW8_COCAP</name>
<dbReference type="InterPro" id="IPR011990">
    <property type="entry name" value="TPR-like_helical_dom_sf"/>
</dbReference>
<dbReference type="Gramene" id="OMO58735">
    <property type="protein sequence ID" value="OMO58735"/>
    <property type="gene ID" value="CCACVL1_25397"/>
</dbReference>
<organism evidence="2 3">
    <name type="scientific">Corchorus capsularis</name>
    <name type="common">Jute</name>
    <dbReference type="NCBI Taxonomy" id="210143"/>
    <lineage>
        <taxon>Eukaryota</taxon>
        <taxon>Viridiplantae</taxon>
        <taxon>Streptophyta</taxon>
        <taxon>Embryophyta</taxon>
        <taxon>Tracheophyta</taxon>
        <taxon>Spermatophyta</taxon>
        <taxon>Magnoliopsida</taxon>
        <taxon>eudicotyledons</taxon>
        <taxon>Gunneridae</taxon>
        <taxon>Pentapetalae</taxon>
        <taxon>rosids</taxon>
        <taxon>malvids</taxon>
        <taxon>Malvales</taxon>
        <taxon>Malvaceae</taxon>
        <taxon>Grewioideae</taxon>
        <taxon>Apeibeae</taxon>
        <taxon>Corchorus</taxon>
    </lineage>
</organism>
<protein>
    <submittedName>
        <fullName evidence="2">Pentatricopeptide repeat-containing protein</fullName>
    </submittedName>
</protein>
<evidence type="ECO:0000313" key="2">
    <source>
        <dbReference type="EMBL" id="OMO58735.1"/>
    </source>
</evidence>
<dbReference type="OrthoDB" id="651467at2759"/>
<dbReference type="EMBL" id="AWWV01014156">
    <property type="protein sequence ID" value="OMO58735.1"/>
    <property type="molecule type" value="Genomic_DNA"/>
</dbReference>
<comment type="caution">
    <text evidence="2">The sequence shown here is derived from an EMBL/GenBank/DDBJ whole genome shotgun (WGS) entry which is preliminary data.</text>
</comment>
<comment type="similarity">
    <text evidence="1">Belongs to the PPR family. P subfamily.</text>
</comment>
<proteinExistence type="inferred from homology"/>
<sequence length="433" mass="47639">MFKNRIAIDEKLDYMKPDLAACNAALECCCYELRSVSDAEKVDKSIGYGIISTCINLGLSDKAHSILDEMNAQGGSVGHRTAEATQLVMDISNAGLQLDSGMYDAPIEASMTSQDFQSAFTLFRDTRDARIPNLKGSYLTIMTCLMENQRPELMAAFFDEVVEDPCIEVKTHDWNSIIHAFCDGQEGIKFDRTLVDAFLYALVKGGFFDAVMQVVEKSQEMRIFVDKWRYKQAFMEKHKKLKVSKLRKRSFRKMEALIAFKNWAVWNPVESREVLTPKANVVTSPSYVSLCTGFGCGHPYFARYIKCNAGVLQFSTGTGIDTVSSIDYPTSTIVAVDPFMSTCSSMQNSGSFSLDRASPFTLTGSRVCSGLYSCKGVTGIGLAEDAPTATCCVYDSLMGVGSACKNCETSGGLCGFSVLDQSFTHFLVFAEIV</sequence>
<dbReference type="PANTHER" id="PTHR46598">
    <property type="entry name" value="BNAC05G43320D PROTEIN"/>
    <property type="match status" value="1"/>
</dbReference>
<dbReference type="PANTHER" id="PTHR46598:SF2">
    <property type="entry name" value="OS01G0788900 PROTEIN"/>
    <property type="match status" value="1"/>
</dbReference>
<keyword evidence="3" id="KW-1185">Reference proteome</keyword>
<accession>A0A1R3GKW8</accession>
<dbReference type="STRING" id="210143.A0A1R3GKW8"/>
<gene>
    <name evidence="2" type="ORF">CCACVL1_25397</name>
</gene>
<dbReference type="AlphaFoldDB" id="A0A1R3GKW8"/>
<evidence type="ECO:0000256" key="1">
    <source>
        <dbReference type="ARBA" id="ARBA00007626"/>
    </source>
</evidence>